<gene>
    <name evidence="1" type="ORF">KTAU_08360</name>
</gene>
<organism evidence="1 2">
    <name type="scientific">Thermogemmatispora aurantia</name>
    <dbReference type="NCBI Taxonomy" id="2045279"/>
    <lineage>
        <taxon>Bacteria</taxon>
        <taxon>Bacillati</taxon>
        <taxon>Chloroflexota</taxon>
        <taxon>Ktedonobacteria</taxon>
        <taxon>Thermogemmatisporales</taxon>
        <taxon>Thermogemmatisporaceae</taxon>
        <taxon>Thermogemmatispora</taxon>
    </lineage>
</organism>
<dbReference type="SUPFAM" id="SSF46689">
    <property type="entry name" value="Homeodomain-like"/>
    <property type="match status" value="1"/>
</dbReference>
<dbReference type="InterPro" id="IPR009057">
    <property type="entry name" value="Homeodomain-like_sf"/>
</dbReference>
<evidence type="ECO:0000313" key="1">
    <source>
        <dbReference type="EMBL" id="GER82198.1"/>
    </source>
</evidence>
<keyword evidence="2" id="KW-1185">Reference proteome</keyword>
<evidence type="ECO:0000313" key="2">
    <source>
        <dbReference type="Proteomes" id="UP000334820"/>
    </source>
</evidence>
<dbReference type="Proteomes" id="UP000334820">
    <property type="component" value="Unassembled WGS sequence"/>
</dbReference>
<dbReference type="EMBL" id="BKZV01000001">
    <property type="protein sequence ID" value="GER82198.1"/>
    <property type="molecule type" value="Genomic_DNA"/>
</dbReference>
<reference evidence="1 2" key="1">
    <citation type="journal article" date="2019" name="Int. J. Syst. Evol. Microbiol.">
        <title>Thermogemmatispora aurantia sp. nov. and Thermogemmatispora argillosa sp. nov., within the class Ktedonobacteria, and emended description of the genus Thermogemmatispora.</title>
        <authorList>
            <person name="Zheng Y."/>
            <person name="Wang C.M."/>
            <person name="Sakai Y."/>
            <person name="Abe K."/>
            <person name="Yokota A."/>
            <person name="Yabe S."/>
        </authorList>
    </citation>
    <scope>NUCLEOTIDE SEQUENCE [LARGE SCALE GENOMIC DNA]</scope>
    <source>
        <strain evidence="1 2">A1-2</strain>
    </source>
</reference>
<dbReference type="AlphaFoldDB" id="A0A5J4JY90"/>
<accession>A0A5J4JY90</accession>
<sequence length="141" mass="16483">MRYKVLPLPAAQEEVREQVKVLSWKKAELEREPGQEKERLLQKRGRLVKLYSEGYLSERDFQVEMAAVELGLYQLEQPFRARVSSWETIQQAAAQLPRKICRKGTSLCQVARRYGVSYASVRRVHQAWRELHPEGPTSQEE</sequence>
<proteinExistence type="predicted"/>
<comment type="caution">
    <text evidence="1">The sequence shown here is derived from an EMBL/GenBank/DDBJ whole genome shotgun (WGS) entry which is preliminary data.</text>
</comment>
<protein>
    <submittedName>
        <fullName evidence="1">Uncharacterized protein</fullName>
    </submittedName>
</protein>
<name>A0A5J4JY90_9CHLR</name>